<keyword evidence="2" id="KW-1185">Reference proteome</keyword>
<sequence length="102" mass="10958">MNERTTGWRRAAGRLECLRGTRGLQLARAYGSVSGQVRYGFPGDHHGSGIAVAVEQDVLRISLAQGLQQARRAAGERVDEGPLVRRELAASVTLAGHAEEAH</sequence>
<dbReference type="RefSeq" id="WP_189172678.1">
    <property type="nucleotide sequence ID" value="NZ_BMNG01000001.1"/>
</dbReference>
<evidence type="ECO:0000313" key="2">
    <source>
        <dbReference type="Proteomes" id="UP000656881"/>
    </source>
</evidence>
<dbReference type="Proteomes" id="UP000656881">
    <property type="component" value="Unassembled WGS sequence"/>
</dbReference>
<accession>A0ABQ2LIF0</accession>
<dbReference type="EMBL" id="BMNG01000001">
    <property type="protein sequence ID" value="GGO35477.1"/>
    <property type="molecule type" value="Genomic_DNA"/>
</dbReference>
<organism evidence="1 2">
    <name type="scientific">Streptomyces lasiicapitis</name>
    <dbReference type="NCBI Taxonomy" id="1923961"/>
    <lineage>
        <taxon>Bacteria</taxon>
        <taxon>Bacillati</taxon>
        <taxon>Actinomycetota</taxon>
        <taxon>Actinomycetes</taxon>
        <taxon>Kitasatosporales</taxon>
        <taxon>Streptomycetaceae</taxon>
        <taxon>Streptomyces</taxon>
    </lineage>
</organism>
<reference evidence="2" key="1">
    <citation type="journal article" date="2019" name="Int. J. Syst. Evol. Microbiol.">
        <title>The Global Catalogue of Microorganisms (GCM) 10K type strain sequencing project: providing services to taxonomists for standard genome sequencing and annotation.</title>
        <authorList>
            <consortium name="The Broad Institute Genomics Platform"/>
            <consortium name="The Broad Institute Genome Sequencing Center for Infectious Disease"/>
            <person name="Wu L."/>
            <person name="Ma J."/>
        </authorList>
    </citation>
    <scope>NUCLEOTIDE SEQUENCE [LARGE SCALE GENOMIC DNA]</scope>
    <source>
        <strain evidence="2">CGMCC 4.7349</strain>
    </source>
</reference>
<name>A0ABQ2LIF0_9ACTN</name>
<protein>
    <submittedName>
        <fullName evidence="1">Uncharacterized protein</fullName>
    </submittedName>
</protein>
<gene>
    <name evidence="1" type="ORF">GCM10012286_06200</name>
</gene>
<evidence type="ECO:0000313" key="1">
    <source>
        <dbReference type="EMBL" id="GGO35477.1"/>
    </source>
</evidence>
<proteinExistence type="predicted"/>
<comment type="caution">
    <text evidence="1">The sequence shown here is derived from an EMBL/GenBank/DDBJ whole genome shotgun (WGS) entry which is preliminary data.</text>
</comment>